<comment type="caution">
    <text evidence="1">The sequence shown here is derived from an EMBL/GenBank/DDBJ whole genome shotgun (WGS) entry which is preliminary data.</text>
</comment>
<reference evidence="1" key="1">
    <citation type="journal article" date="2020" name="mSystems">
        <title>Genome- and Community-Level Interaction Insights into Carbon Utilization and Element Cycling Functions of Hydrothermarchaeota in Hydrothermal Sediment.</title>
        <authorList>
            <person name="Zhou Z."/>
            <person name="Liu Y."/>
            <person name="Xu W."/>
            <person name="Pan J."/>
            <person name="Luo Z.H."/>
            <person name="Li M."/>
        </authorList>
    </citation>
    <scope>NUCLEOTIDE SEQUENCE [LARGE SCALE GENOMIC DNA]</scope>
    <source>
        <strain evidence="1">SpSt-1084</strain>
    </source>
</reference>
<accession>A0A7C5Y8G0</accession>
<evidence type="ECO:0008006" key="2">
    <source>
        <dbReference type="Google" id="ProtNLM"/>
    </source>
</evidence>
<proteinExistence type="predicted"/>
<dbReference type="InterPro" id="IPR027417">
    <property type="entry name" value="P-loop_NTPase"/>
</dbReference>
<dbReference type="Gene3D" id="3.40.50.300">
    <property type="entry name" value="P-loop containing nucleotide triphosphate hydrolases"/>
    <property type="match status" value="1"/>
</dbReference>
<protein>
    <recommendedName>
        <fullName evidence="2">ATP-binding protein</fullName>
    </recommendedName>
</protein>
<name>A0A7C5Y8G0_CALS0</name>
<dbReference type="AlphaFoldDB" id="A0A7C5Y8G0"/>
<evidence type="ECO:0000313" key="1">
    <source>
        <dbReference type="EMBL" id="HHR40198.1"/>
    </source>
</evidence>
<dbReference type="EMBL" id="DRXS01000001">
    <property type="protein sequence ID" value="HHR40198.1"/>
    <property type="molecule type" value="Genomic_DNA"/>
</dbReference>
<gene>
    <name evidence="1" type="ORF">ENM42_00040</name>
</gene>
<sequence length="67" mass="7719">MGAVSPELAPRYRRKAFKQLMERIGERQALLITGLRKMGETTLMYQAIEELLKACPPEKILYFCSTK</sequence>
<organism evidence="1">
    <name type="scientific">Caldiarchaeum subterraneum</name>
    <dbReference type="NCBI Taxonomy" id="311458"/>
    <lineage>
        <taxon>Archaea</taxon>
        <taxon>Nitrososphaerota</taxon>
        <taxon>Candidatus Caldarchaeales</taxon>
        <taxon>Candidatus Caldarchaeaceae</taxon>
        <taxon>Candidatus Caldarchaeum</taxon>
    </lineage>
</organism>